<feature type="compositionally biased region" description="Basic and acidic residues" evidence="10">
    <location>
        <begin position="42"/>
        <end position="51"/>
    </location>
</feature>
<protein>
    <submittedName>
        <fullName evidence="12">Mercuric reductase</fullName>
    </submittedName>
</protein>
<gene>
    <name evidence="12" type="ORF">FVE85_2707</name>
</gene>
<dbReference type="InterPro" id="IPR036390">
    <property type="entry name" value="WH_DNA-bd_sf"/>
</dbReference>
<dbReference type="InterPro" id="IPR036188">
    <property type="entry name" value="FAD/NAD-bd_sf"/>
</dbReference>
<dbReference type="InterPro" id="IPR023753">
    <property type="entry name" value="FAD/NAD-binding_dom"/>
</dbReference>
<dbReference type="GO" id="GO:0003955">
    <property type="term" value="F:NAD(P)H dehydrogenase (quinone) activity"/>
    <property type="evidence" value="ECO:0007669"/>
    <property type="project" value="TreeGrafter"/>
</dbReference>
<keyword evidence="7" id="KW-1015">Disulfide bond</keyword>
<evidence type="ECO:0000256" key="8">
    <source>
        <dbReference type="ARBA" id="ARBA00023284"/>
    </source>
</evidence>
<keyword evidence="5" id="KW-0521">NADP</keyword>
<dbReference type="Gene3D" id="3.30.390.30">
    <property type="match status" value="1"/>
</dbReference>
<comment type="cofactor">
    <cofactor evidence="1">
        <name>FAD</name>
        <dbReference type="ChEBI" id="CHEBI:57692"/>
    </cofactor>
</comment>
<evidence type="ECO:0000256" key="2">
    <source>
        <dbReference type="ARBA" id="ARBA00007532"/>
    </source>
</evidence>
<evidence type="ECO:0000256" key="10">
    <source>
        <dbReference type="SAM" id="MobiDB-lite"/>
    </source>
</evidence>
<keyword evidence="4 9" id="KW-0274">FAD</keyword>
<dbReference type="InterPro" id="IPR036388">
    <property type="entry name" value="WH-like_DNA-bd_sf"/>
</dbReference>
<dbReference type="PRINTS" id="PR00411">
    <property type="entry name" value="PNDRDTASEI"/>
</dbReference>
<dbReference type="AlphaFoldDB" id="A0A5J4YT07"/>
<evidence type="ECO:0000256" key="5">
    <source>
        <dbReference type="ARBA" id="ARBA00022857"/>
    </source>
</evidence>
<dbReference type="Pfam" id="PF02852">
    <property type="entry name" value="Pyr_redox_dim"/>
    <property type="match status" value="1"/>
</dbReference>
<comment type="similarity">
    <text evidence="2 9">Belongs to the class-I pyridine nucleotide-disulfide oxidoreductase family.</text>
</comment>
<evidence type="ECO:0000256" key="1">
    <source>
        <dbReference type="ARBA" id="ARBA00001974"/>
    </source>
</evidence>
<dbReference type="SMART" id="SM00049">
    <property type="entry name" value="DEP"/>
    <property type="match status" value="1"/>
</dbReference>
<evidence type="ECO:0000256" key="6">
    <source>
        <dbReference type="ARBA" id="ARBA00023002"/>
    </source>
</evidence>
<dbReference type="Gene3D" id="3.50.50.60">
    <property type="entry name" value="FAD/NAD(P)-binding domain"/>
    <property type="match status" value="2"/>
</dbReference>
<dbReference type="FunFam" id="3.30.390.30:FF:000001">
    <property type="entry name" value="Dihydrolipoyl dehydrogenase"/>
    <property type="match status" value="1"/>
</dbReference>
<name>A0A5J4YT07_PORPP</name>
<evidence type="ECO:0000256" key="9">
    <source>
        <dbReference type="RuleBase" id="RU003691"/>
    </source>
</evidence>
<dbReference type="Gene3D" id="1.10.10.10">
    <property type="entry name" value="Winged helix-like DNA-binding domain superfamily/Winged helix DNA-binding domain"/>
    <property type="match status" value="1"/>
</dbReference>
<dbReference type="OMA" id="TFESNYI"/>
<proteinExistence type="inferred from homology"/>
<dbReference type="PROSITE" id="PS00076">
    <property type="entry name" value="PYRIDINE_REDOX_1"/>
    <property type="match status" value="1"/>
</dbReference>
<dbReference type="GO" id="GO:0035556">
    <property type="term" value="P:intracellular signal transduction"/>
    <property type="evidence" value="ECO:0007669"/>
    <property type="project" value="InterPro"/>
</dbReference>
<dbReference type="PRINTS" id="PR00368">
    <property type="entry name" value="FADPNR"/>
</dbReference>
<evidence type="ECO:0000313" key="13">
    <source>
        <dbReference type="Proteomes" id="UP000324585"/>
    </source>
</evidence>
<reference evidence="13" key="1">
    <citation type="journal article" date="2019" name="Nat. Commun.">
        <title>Expansion of phycobilisome linker gene families in mesophilic red algae.</title>
        <authorList>
            <person name="Lee J."/>
            <person name="Kim D."/>
            <person name="Bhattacharya D."/>
            <person name="Yoon H.S."/>
        </authorList>
    </citation>
    <scope>NUCLEOTIDE SEQUENCE [LARGE SCALE GENOMIC DNA]</scope>
    <source>
        <strain evidence="13">CCMP 1328</strain>
    </source>
</reference>
<dbReference type="EMBL" id="VRMN01000004">
    <property type="protein sequence ID" value="KAA8494466.1"/>
    <property type="molecule type" value="Genomic_DNA"/>
</dbReference>
<dbReference type="Proteomes" id="UP000324585">
    <property type="component" value="Unassembled WGS sequence"/>
</dbReference>
<evidence type="ECO:0000256" key="3">
    <source>
        <dbReference type="ARBA" id="ARBA00022630"/>
    </source>
</evidence>
<evidence type="ECO:0000259" key="11">
    <source>
        <dbReference type="PROSITE" id="PS50186"/>
    </source>
</evidence>
<dbReference type="GO" id="GO:0050660">
    <property type="term" value="F:flavin adenine dinucleotide binding"/>
    <property type="evidence" value="ECO:0007669"/>
    <property type="project" value="TreeGrafter"/>
</dbReference>
<dbReference type="Pfam" id="PF00610">
    <property type="entry name" value="DEP"/>
    <property type="match status" value="1"/>
</dbReference>
<dbReference type="SUPFAM" id="SSF55424">
    <property type="entry name" value="FAD/NAD-linked reductases, dimerisation (C-terminal) domain"/>
    <property type="match status" value="1"/>
</dbReference>
<feature type="domain" description="DEP" evidence="11">
    <location>
        <begin position="90"/>
        <end position="164"/>
    </location>
</feature>
<keyword evidence="13" id="KW-1185">Reference proteome</keyword>
<dbReference type="InterPro" id="IPR016156">
    <property type="entry name" value="FAD/NAD-linked_Rdtase_dimer_sf"/>
</dbReference>
<dbReference type="PANTHER" id="PTHR43014:SF2">
    <property type="entry name" value="MERCURIC REDUCTASE"/>
    <property type="match status" value="1"/>
</dbReference>
<keyword evidence="6 9" id="KW-0560">Oxidoreductase</keyword>
<feature type="region of interest" description="Disordered" evidence="10">
    <location>
        <begin position="41"/>
        <end position="62"/>
    </location>
</feature>
<dbReference type="SUPFAM" id="SSF46785">
    <property type="entry name" value="Winged helix' DNA-binding domain"/>
    <property type="match status" value="1"/>
</dbReference>
<dbReference type="GO" id="GO:0016668">
    <property type="term" value="F:oxidoreductase activity, acting on a sulfur group of donors, NAD(P) as acceptor"/>
    <property type="evidence" value="ECO:0007669"/>
    <property type="project" value="InterPro"/>
</dbReference>
<dbReference type="OrthoDB" id="361797at2759"/>
<evidence type="ECO:0000313" key="12">
    <source>
        <dbReference type="EMBL" id="KAA8494466.1"/>
    </source>
</evidence>
<accession>A0A5J4YT07</accession>
<dbReference type="PROSITE" id="PS50186">
    <property type="entry name" value="DEP"/>
    <property type="match status" value="1"/>
</dbReference>
<organism evidence="12 13">
    <name type="scientific">Porphyridium purpureum</name>
    <name type="common">Red alga</name>
    <name type="synonym">Porphyridium cruentum</name>
    <dbReference type="NCBI Taxonomy" id="35688"/>
    <lineage>
        <taxon>Eukaryota</taxon>
        <taxon>Rhodophyta</taxon>
        <taxon>Bangiophyceae</taxon>
        <taxon>Porphyridiales</taxon>
        <taxon>Porphyridiaceae</taxon>
        <taxon>Porphyridium</taxon>
    </lineage>
</organism>
<dbReference type="InterPro" id="IPR000591">
    <property type="entry name" value="DEP_dom"/>
</dbReference>
<dbReference type="InterPro" id="IPR004099">
    <property type="entry name" value="Pyr_nucl-diS_OxRdtase_dimer"/>
</dbReference>
<feature type="compositionally biased region" description="Basic residues" evidence="10">
    <location>
        <begin position="52"/>
        <end position="62"/>
    </location>
</feature>
<keyword evidence="3 9" id="KW-0285">Flavoprotein</keyword>
<keyword evidence="8 9" id="KW-0676">Redox-active center</keyword>
<dbReference type="InterPro" id="IPR012999">
    <property type="entry name" value="Pyr_OxRdtase_I_AS"/>
</dbReference>
<dbReference type="PANTHER" id="PTHR43014">
    <property type="entry name" value="MERCURIC REDUCTASE"/>
    <property type="match status" value="1"/>
</dbReference>
<sequence length="734" mass="79487">MRRAGFVVSAAEPRAPVRAAGEVRVCGHVVRRESRAGLVRSSAERRQDGLARRPRAAGRARRLPGQLDMVGSGSSDLAQRARLRELAEEMSKQVDVKDRRYLLRVFPDCFLGTEACAWLVASGHAKNDREALALGQKLVDAGLIEHVLRDHGFENMEYFYRFTLDAQTAHGGQVNEGARWSNGSFPEELKLWPADEANSDLLQKVFPANWRNPRTADVYDLVVIGAGAGGLVTAASAAGIGARVALIEAGLLGGDCLNVGCVPSKSLLHSAKQVKTVRELQRNAARNGIYLDGELRIDFAQVMQRLRTVRAEIAEVDSAARFANKLGVDVFRARASFNGKDSLLLKGEDGTRRTLQFTRCVVAAGGKARVPNIPGLADNVDRGPTAPDAGTHFLGMTHKTVFNLSVLPQRLAVMGDGPVGIELAYAFACLGSDVTLFGRNERILKNEDLDASECVLEELRQSGVNSVLDVEKYLKVDVVPGEPSNVPGYMRGRMEVSRRKSKDRSDAGAASFEFDALLVATGSVPNVQGLELARAGIEFNEKSGVQVNELFQSSNAQVYAVGDISSFPFNFTHSADFSARAVIRNALFFGSETQESLIIPRCVYTEPELATVGATRAELEARDVPYDAYEKPFASNDRAMCDDARKGFVRVLCKQGSDEILGVTAVGPAASSIIAEATLCIQQKIGLGTLASVIHPYPTYAESLRACGDAYNKTKLSLTAKAFLRSIVKLRKVL</sequence>
<evidence type="ECO:0000256" key="4">
    <source>
        <dbReference type="ARBA" id="ARBA00022827"/>
    </source>
</evidence>
<dbReference type="CDD" id="cd04371">
    <property type="entry name" value="DEP"/>
    <property type="match status" value="1"/>
</dbReference>
<comment type="caution">
    <text evidence="12">The sequence shown here is derived from an EMBL/GenBank/DDBJ whole genome shotgun (WGS) entry which is preliminary data.</text>
</comment>
<dbReference type="Pfam" id="PF07992">
    <property type="entry name" value="Pyr_redox_2"/>
    <property type="match status" value="1"/>
</dbReference>
<evidence type="ECO:0000256" key="7">
    <source>
        <dbReference type="ARBA" id="ARBA00023157"/>
    </source>
</evidence>
<dbReference type="SUPFAM" id="SSF51905">
    <property type="entry name" value="FAD/NAD(P)-binding domain"/>
    <property type="match status" value="1"/>
</dbReference>